<evidence type="ECO:0000313" key="7">
    <source>
        <dbReference type="Proteomes" id="UP001597168"/>
    </source>
</evidence>
<name>A0ABW3QXS6_9PSEU</name>
<dbReference type="InterPro" id="IPR042098">
    <property type="entry name" value="TauD-like_sf"/>
</dbReference>
<dbReference type="RefSeq" id="WP_380725039.1">
    <property type="nucleotide sequence ID" value="NZ_JBHTLK010000114.1"/>
</dbReference>
<organism evidence="6 7">
    <name type="scientific">Saccharothrix hoggarensis</name>
    <dbReference type="NCBI Taxonomy" id="913853"/>
    <lineage>
        <taxon>Bacteria</taxon>
        <taxon>Bacillati</taxon>
        <taxon>Actinomycetota</taxon>
        <taxon>Actinomycetes</taxon>
        <taxon>Pseudonocardiales</taxon>
        <taxon>Pseudonocardiaceae</taxon>
        <taxon>Saccharothrix</taxon>
    </lineage>
</organism>
<keyword evidence="2" id="KW-0479">Metal-binding</keyword>
<evidence type="ECO:0000256" key="1">
    <source>
        <dbReference type="ARBA" id="ARBA00008425"/>
    </source>
</evidence>
<reference evidence="7" key="1">
    <citation type="journal article" date="2019" name="Int. J. Syst. Evol. Microbiol.">
        <title>The Global Catalogue of Microorganisms (GCM) 10K type strain sequencing project: providing services to taxonomists for standard genome sequencing and annotation.</title>
        <authorList>
            <consortium name="The Broad Institute Genomics Platform"/>
            <consortium name="The Broad Institute Genome Sequencing Center for Infectious Disease"/>
            <person name="Wu L."/>
            <person name="Ma J."/>
        </authorList>
    </citation>
    <scope>NUCLEOTIDE SEQUENCE [LARGE SCALE GENOMIC DNA]</scope>
    <source>
        <strain evidence="7">CCUG 60214</strain>
    </source>
</reference>
<keyword evidence="6" id="KW-0223">Dioxygenase</keyword>
<dbReference type="InterPro" id="IPR014503">
    <property type="entry name" value="Clavaminate_syn-like"/>
</dbReference>
<comment type="similarity">
    <text evidence="1">Belongs to the clavaminate synthase family.</text>
</comment>
<keyword evidence="3" id="KW-0560">Oxidoreductase</keyword>
<keyword evidence="7" id="KW-1185">Reference proteome</keyword>
<dbReference type="Gene3D" id="3.60.130.10">
    <property type="entry name" value="Clavaminate synthase-like"/>
    <property type="match status" value="1"/>
</dbReference>
<evidence type="ECO:0000256" key="4">
    <source>
        <dbReference type="ARBA" id="ARBA00023004"/>
    </source>
</evidence>
<proteinExistence type="inferred from homology"/>
<accession>A0ABW3QXS6</accession>
<dbReference type="Pfam" id="PF02668">
    <property type="entry name" value="TauD"/>
    <property type="match status" value="1"/>
</dbReference>
<evidence type="ECO:0000313" key="6">
    <source>
        <dbReference type="EMBL" id="MFD1149637.1"/>
    </source>
</evidence>
<comment type="caution">
    <text evidence="6">The sequence shown here is derived from an EMBL/GenBank/DDBJ whole genome shotgun (WGS) entry which is preliminary data.</text>
</comment>
<feature type="domain" description="TauD/TfdA-like" evidence="5">
    <location>
        <begin position="123"/>
        <end position="300"/>
    </location>
</feature>
<dbReference type="Proteomes" id="UP001597168">
    <property type="component" value="Unassembled WGS sequence"/>
</dbReference>
<protein>
    <submittedName>
        <fullName evidence="6">TauD/TfdA family dioxygenase</fullName>
    </submittedName>
</protein>
<sequence length="332" mass="35824">MVETNSGGDGATRHAARLLHEIAGGLARAGATSDTVLTDHLERVPDELAAALADVVALPDRTTGWSVASGLLAEFGDPGPTPLHWKEGGGETTRAVDIALVLVGSSLGRVFGWAGQQAGRIVHDIVPSAGYEDMQVGASSTTALAWHTEDAFHPDRPDLLMLACFRNHDRVGSLLSSIRRVVLDERDLEVLSRPDLVIVPDDSYPGDWVGGDLSENAMATVWRADDGLCLRYDPSYTRFLTDDAELRAAYDRLGEAIDASSEEVPIQAGDILLVDNDIAVHGRAAYRARFDGTDRWLKRVLVRLDRPRPAEQRSGGYDQAVVRPTFRGPVAG</sequence>
<dbReference type="GO" id="GO:0051213">
    <property type="term" value="F:dioxygenase activity"/>
    <property type="evidence" value="ECO:0007669"/>
    <property type="project" value="UniProtKB-KW"/>
</dbReference>
<dbReference type="PIRSF" id="PIRSF019543">
    <property type="entry name" value="Clavaminate_syn"/>
    <property type="match status" value="1"/>
</dbReference>
<gene>
    <name evidence="6" type="ORF">ACFQ3T_21085</name>
</gene>
<dbReference type="SUPFAM" id="SSF51197">
    <property type="entry name" value="Clavaminate synthase-like"/>
    <property type="match status" value="1"/>
</dbReference>
<keyword evidence="4" id="KW-0408">Iron</keyword>
<dbReference type="InterPro" id="IPR003819">
    <property type="entry name" value="TauD/TfdA-like"/>
</dbReference>
<evidence type="ECO:0000256" key="2">
    <source>
        <dbReference type="ARBA" id="ARBA00022723"/>
    </source>
</evidence>
<dbReference type="EMBL" id="JBHTLK010000114">
    <property type="protein sequence ID" value="MFD1149637.1"/>
    <property type="molecule type" value="Genomic_DNA"/>
</dbReference>
<evidence type="ECO:0000256" key="3">
    <source>
        <dbReference type="ARBA" id="ARBA00023002"/>
    </source>
</evidence>
<evidence type="ECO:0000259" key="5">
    <source>
        <dbReference type="Pfam" id="PF02668"/>
    </source>
</evidence>